<evidence type="ECO:0000256" key="1">
    <source>
        <dbReference type="ARBA" id="ARBA00001974"/>
    </source>
</evidence>
<dbReference type="Gene3D" id="3.50.50.60">
    <property type="entry name" value="FAD/NAD(P)-binding domain"/>
    <property type="match status" value="1"/>
</dbReference>
<dbReference type="GO" id="GO:0050660">
    <property type="term" value="F:flavin adenine dinucleotide binding"/>
    <property type="evidence" value="ECO:0007669"/>
    <property type="project" value="InterPro"/>
</dbReference>
<dbReference type="PROSITE" id="PS00623">
    <property type="entry name" value="GMC_OXRED_1"/>
    <property type="match status" value="1"/>
</dbReference>
<sequence>MSSWDFIVVGSGSSGSVVANRLSATGAGRVLLLEAGASHRRDLRFKIPLAGFSMRMHPKSSWRLEGEPEPALYGRRLEIPRGKGLGGSSLINGAVYNRGNPNDFEQWASQGLPGWDYASVVPYFRRVENHWKGTSSYHGVAGEVAVRRPQIENRFTRRAFEAARNMGYSVTDDVAGPDPEGFHVPDFNVDDRGRRATTAAAFIEPIRSRSSLDIETEAQVLRVIVEGGRAIGVEYMQRGERKIAHADRDVVLSSGTFGSPQLLLLSGIGPADHLRDVGVKIVHDLPGVGQNLHDQPAAIFEVKTKEPAFHRTFRADRFAMQIARWFLGMRNELSAMPAIAAANMRTTQGATGPDMRFMISALSISNTVWFPGIKKGAGDFMMAMYALPHPRSRGTVTLRSSNPIEPPKILYNLLTDPWDLDEMRRGHKLMREYLAQPALSSVVGEITLPPVYLGSDDAIDEFNRRASFTTQHPGGTCRMGVDDDAVVTGDCRVRGLEGLRVVDLSVLPVQISGNPNGTAIMLGDKVSDAILGRPALAPISGY</sequence>
<dbReference type="PIRSF" id="PIRSF000137">
    <property type="entry name" value="Alcohol_oxidase"/>
    <property type="match status" value="1"/>
</dbReference>
<dbReference type="PANTHER" id="PTHR11552">
    <property type="entry name" value="GLUCOSE-METHANOL-CHOLINE GMC OXIDOREDUCTASE"/>
    <property type="match status" value="1"/>
</dbReference>
<feature type="binding site" evidence="5">
    <location>
        <begin position="92"/>
        <end position="95"/>
    </location>
    <ligand>
        <name>FAD</name>
        <dbReference type="ChEBI" id="CHEBI:57692"/>
    </ligand>
</feature>
<dbReference type="AlphaFoldDB" id="A0A2A4FPL8"/>
<dbReference type="KEGG" id="rdi:CMV14_16060"/>
<evidence type="ECO:0000313" key="9">
    <source>
        <dbReference type="EMBL" id="PCE39650.1"/>
    </source>
</evidence>
<evidence type="ECO:0000313" key="10">
    <source>
        <dbReference type="Proteomes" id="UP000218934"/>
    </source>
</evidence>
<dbReference type="Pfam" id="PF05199">
    <property type="entry name" value="GMC_oxred_C"/>
    <property type="match status" value="1"/>
</dbReference>
<dbReference type="InterPro" id="IPR012132">
    <property type="entry name" value="GMC_OxRdtase"/>
</dbReference>
<evidence type="ECO:0000256" key="2">
    <source>
        <dbReference type="ARBA" id="ARBA00010790"/>
    </source>
</evidence>
<dbReference type="PANTHER" id="PTHR11552:SF147">
    <property type="entry name" value="CHOLINE DEHYDROGENASE, MITOCHONDRIAL"/>
    <property type="match status" value="1"/>
</dbReference>
<dbReference type="GO" id="GO:0016614">
    <property type="term" value="F:oxidoreductase activity, acting on CH-OH group of donors"/>
    <property type="evidence" value="ECO:0007669"/>
    <property type="project" value="InterPro"/>
</dbReference>
<comment type="similarity">
    <text evidence="2 6">Belongs to the GMC oxidoreductase family.</text>
</comment>
<proteinExistence type="inferred from homology"/>
<dbReference type="InterPro" id="IPR007867">
    <property type="entry name" value="GMC_OxRtase_C"/>
</dbReference>
<accession>A0A2A4FPL8</accession>
<keyword evidence="10" id="KW-1185">Reference proteome</keyword>
<dbReference type="SUPFAM" id="SSF54373">
    <property type="entry name" value="FAD-linked reductases, C-terminal domain"/>
    <property type="match status" value="1"/>
</dbReference>
<keyword evidence="4 5" id="KW-0274">FAD</keyword>
<dbReference type="PROSITE" id="PS00624">
    <property type="entry name" value="GMC_OXRED_2"/>
    <property type="match status" value="1"/>
</dbReference>
<dbReference type="Pfam" id="PF00732">
    <property type="entry name" value="GMC_oxred_N"/>
    <property type="match status" value="1"/>
</dbReference>
<evidence type="ECO:0000259" key="7">
    <source>
        <dbReference type="PROSITE" id="PS00623"/>
    </source>
</evidence>
<gene>
    <name evidence="9" type="ORF">COO09_24355</name>
</gene>
<comment type="caution">
    <text evidence="9">The sequence shown here is derived from an EMBL/GenBank/DDBJ whole genome shotgun (WGS) entry which is preliminary data.</text>
</comment>
<evidence type="ECO:0000256" key="5">
    <source>
        <dbReference type="PIRSR" id="PIRSR000137-2"/>
    </source>
</evidence>
<evidence type="ECO:0000256" key="4">
    <source>
        <dbReference type="ARBA" id="ARBA00022827"/>
    </source>
</evidence>
<feature type="domain" description="Glucose-methanol-choline oxidoreductase N-terminal" evidence="8">
    <location>
        <begin position="255"/>
        <end position="269"/>
    </location>
</feature>
<dbReference type="OrthoDB" id="9785276at2"/>
<evidence type="ECO:0000256" key="6">
    <source>
        <dbReference type="RuleBase" id="RU003968"/>
    </source>
</evidence>
<reference evidence="9 10" key="1">
    <citation type="submission" date="2017-09" db="EMBL/GenBank/DDBJ databases">
        <title>The Catabolism of 3,6-Dichlorosalicylic acid is Initiated by the Cytochrome P450 Monooxygenase DsmABC in Rhizorhabdus dicambivorans Ndbn-20.</title>
        <authorList>
            <person name="Na L."/>
        </authorList>
    </citation>
    <scope>NUCLEOTIDE SEQUENCE [LARGE SCALE GENOMIC DNA]</scope>
    <source>
        <strain evidence="9 10">Ndbn-20m</strain>
    </source>
</reference>
<dbReference type="InterPro" id="IPR036188">
    <property type="entry name" value="FAD/NAD-bd_sf"/>
</dbReference>
<name>A0A2A4FPL8_9SPHN</name>
<evidence type="ECO:0000256" key="3">
    <source>
        <dbReference type="ARBA" id="ARBA00022630"/>
    </source>
</evidence>
<feature type="domain" description="Glucose-methanol-choline oxidoreductase N-terminal" evidence="7">
    <location>
        <begin position="82"/>
        <end position="105"/>
    </location>
</feature>
<dbReference type="InterPro" id="IPR000172">
    <property type="entry name" value="GMC_OxRdtase_N"/>
</dbReference>
<dbReference type="EMBL" id="NWUF01000055">
    <property type="protein sequence ID" value="PCE39650.1"/>
    <property type="molecule type" value="Genomic_DNA"/>
</dbReference>
<keyword evidence="3 6" id="KW-0285">Flavoprotein</keyword>
<organism evidence="9 10">
    <name type="scientific">Rhizorhabdus dicambivorans</name>
    <dbReference type="NCBI Taxonomy" id="1850238"/>
    <lineage>
        <taxon>Bacteria</taxon>
        <taxon>Pseudomonadati</taxon>
        <taxon>Pseudomonadota</taxon>
        <taxon>Alphaproteobacteria</taxon>
        <taxon>Sphingomonadales</taxon>
        <taxon>Sphingomonadaceae</taxon>
        <taxon>Rhizorhabdus</taxon>
    </lineage>
</organism>
<comment type="cofactor">
    <cofactor evidence="1 5">
        <name>FAD</name>
        <dbReference type="ChEBI" id="CHEBI:57692"/>
    </cofactor>
</comment>
<dbReference type="SUPFAM" id="SSF51905">
    <property type="entry name" value="FAD/NAD(P)-binding domain"/>
    <property type="match status" value="1"/>
</dbReference>
<evidence type="ECO:0000259" key="8">
    <source>
        <dbReference type="PROSITE" id="PS00624"/>
    </source>
</evidence>
<dbReference type="Proteomes" id="UP000218934">
    <property type="component" value="Unassembled WGS sequence"/>
</dbReference>
<dbReference type="Gene3D" id="3.30.410.40">
    <property type="match status" value="1"/>
</dbReference>
<protein>
    <submittedName>
        <fullName evidence="9">Glucose-methanol-choline oxidoreductase</fullName>
    </submittedName>
</protein>
<dbReference type="RefSeq" id="WP_066970195.1">
    <property type="nucleotide sequence ID" value="NZ_CP023449.1"/>
</dbReference>
<feature type="binding site" evidence="5">
    <location>
        <position position="220"/>
    </location>
    <ligand>
        <name>FAD</name>
        <dbReference type="ChEBI" id="CHEBI:57692"/>
    </ligand>
</feature>